<accession>A0A7W6JQA6</accession>
<dbReference type="InterPro" id="IPR009683">
    <property type="entry name" value="Extensin-like_C"/>
</dbReference>
<feature type="domain" description="Extensin-like C-terminal" evidence="1">
    <location>
        <begin position="63"/>
        <end position="244"/>
    </location>
</feature>
<dbReference type="AlphaFoldDB" id="A0A7W6JQA6"/>
<evidence type="ECO:0000259" key="1">
    <source>
        <dbReference type="Pfam" id="PF06904"/>
    </source>
</evidence>
<dbReference type="Pfam" id="PF06904">
    <property type="entry name" value="Extensin-like_C"/>
    <property type="match status" value="1"/>
</dbReference>
<organism evidence="2 3">
    <name type="scientific">Sphingomonas kyeonggiensis</name>
    <dbReference type="NCBI Taxonomy" id="1268553"/>
    <lineage>
        <taxon>Bacteria</taxon>
        <taxon>Pseudomonadati</taxon>
        <taxon>Pseudomonadota</taxon>
        <taxon>Alphaproteobacteria</taxon>
        <taxon>Sphingomonadales</taxon>
        <taxon>Sphingomonadaceae</taxon>
        <taxon>Sphingomonas</taxon>
    </lineage>
</organism>
<proteinExistence type="predicted"/>
<dbReference type="Proteomes" id="UP000557392">
    <property type="component" value="Unassembled WGS sequence"/>
</dbReference>
<keyword evidence="3" id="KW-1185">Reference proteome</keyword>
<evidence type="ECO:0000313" key="2">
    <source>
        <dbReference type="EMBL" id="MBB4096500.1"/>
    </source>
</evidence>
<name>A0A7W6JQA6_9SPHN</name>
<gene>
    <name evidence="2" type="ORF">GGR46_000033</name>
</gene>
<dbReference type="RefSeq" id="WP_183993443.1">
    <property type="nucleotide sequence ID" value="NZ_JACIEH010000001.1"/>
</dbReference>
<reference evidence="2 3" key="1">
    <citation type="submission" date="2020-08" db="EMBL/GenBank/DDBJ databases">
        <title>Genomic Encyclopedia of Type Strains, Phase IV (KMG-IV): sequencing the most valuable type-strain genomes for metagenomic binning, comparative biology and taxonomic classification.</title>
        <authorList>
            <person name="Goeker M."/>
        </authorList>
    </citation>
    <scope>NUCLEOTIDE SEQUENCE [LARGE SCALE GENOMIC DNA]</scope>
    <source>
        <strain evidence="2 3">DSM 101806</strain>
    </source>
</reference>
<protein>
    <recommendedName>
        <fullName evidence="1">Extensin-like C-terminal domain-containing protein</fullName>
    </recommendedName>
</protein>
<sequence>MKDLRRAILATVLFAVLLGAGLLAWAALRGWPQDLPWTRLDLGQPIGLFTGRKLAGLTDDFAECRALLRSAGVRYTVLARVAGEDAQCGYADGVRLAPGGSRGIGFSPVNLGTSCPVAAALSLWEWEVVQPAARKHFGAAVTQIEHLGSYSCRRMYGRSAGDWSEHATADAIDVAGFRLADGTRISVLKDWGEGGEKAAFLREVRGGACRLFSTVLSPDYNAAHRDHLHLDEAERGEMGWRACR</sequence>
<comment type="caution">
    <text evidence="2">The sequence shown here is derived from an EMBL/GenBank/DDBJ whole genome shotgun (WGS) entry which is preliminary data.</text>
</comment>
<evidence type="ECO:0000313" key="3">
    <source>
        <dbReference type="Proteomes" id="UP000557392"/>
    </source>
</evidence>
<dbReference type="EMBL" id="JACIEH010000001">
    <property type="protein sequence ID" value="MBB4096500.1"/>
    <property type="molecule type" value="Genomic_DNA"/>
</dbReference>